<dbReference type="AlphaFoldDB" id="A0A6A6UF15"/>
<evidence type="ECO:0000313" key="3">
    <source>
        <dbReference type="EMBL" id="KAF2670875.1"/>
    </source>
</evidence>
<feature type="compositionally biased region" description="Low complexity" evidence="2">
    <location>
        <begin position="388"/>
        <end position="397"/>
    </location>
</feature>
<accession>A0A6A6UF15</accession>
<feature type="compositionally biased region" description="Polar residues" evidence="2">
    <location>
        <begin position="245"/>
        <end position="254"/>
    </location>
</feature>
<feature type="compositionally biased region" description="Basic residues" evidence="2">
    <location>
        <begin position="434"/>
        <end position="454"/>
    </location>
</feature>
<feature type="region of interest" description="Disordered" evidence="2">
    <location>
        <begin position="245"/>
        <end position="270"/>
    </location>
</feature>
<evidence type="ECO:0000256" key="2">
    <source>
        <dbReference type="SAM" id="MobiDB-lite"/>
    </source>
</evidence>
<evidence type="ECO:0000256" key="1">
    <source>
        <dbReference type="SAM" id="Coils"/>
    </source>
</evidence>
<feature type="region of interest" description="Disordered" evidence="2">
    <location>
        <begin position="381"/>
        <end position="505"/>
    </location>
</feature>
<evidence type="ECO:0000313" key="4">
    <source>
        <dbReference type="Proteomes" id="UP000799302"/>
    </source>
</evidence>
<sequence>MAEQLPPSGINPEWAIINACIDNGSDDNVLVAIMHLQIHDIVYQTPPNIETTELRLQKMPPKRLQAIQRKVEVLAEYFDRAYFHRFQHRQTKDQHRFQCLTFLDILVRHEYGAPQPVAVDSSIYDIGEVPDHLFGEARQRFEALSFHQNIIKSLQNQEKDLKATSIKEHKRLIDSLREEYDHVGARIGQGMHDPAHRFEVEPLAQNMIPLVNLDGTIREGKKRAPTVEDYLLWLQLVDLQMKAMGSNSPGSGNENIPRAPSVPMAPPGLARPAFPVRHVVPGARSTGRAGPTGSLYSRPARVRPYRATIRTGPGSPMRSTITTGAAIPVRSTNPTGRAVFTRPSLPTESTDPTGPVVPAAPVFLPSFRDSLPLLGSMSTALPFRPAVPTKSTAPSTKSSERSEEPETASMPAREDFGGPKTNGSVKDDQELPTGHKKKARRGKRPLTKAQKQRRAAALGLFDISEESGDSGHDDGISVGESAGGKPALPGKKKQPRAAGWVSPKK</sequence>
<reference evidence="3" key="1">
    <citation type="journal article" date="2020" name="Stud. Mycol.">
        <title>101 Dothideomycetes genomes: a test case for predicting lifestyles and emergence of pathogens.</title>
        <authorList>
            <person name="Haridas S."/>
            <person name="Albert R."/>
            <person name="Binder M."/>
            <person name="Bloem J."/>
            <person name="Labutti K."/>
            <person name="Salamov A."/>
            <person name="Andreopoulos B."/>
            <person name="Baker S."/>
            <person name="Barry K."/>
            <person name="Bills G."/>
            <person name="Bluhm B."/>
            <person name="Cannon C."/>
            <person name="Castanera R."/>
            <person name="Culley D."/>
            <person name="Daum C."/>
            <person name="Ezra D."/>
            <person name="Gonzalez J."/>
            <person name="Henrissat B."/>
            <person name="Kuo A."/>
            <person name="Liang C."/>
            <person name="Lipzen A."/>
            <person name="Lutzoni F."/>
            <person name="Magnuson J."/>
            <person name="Mondo S."/>
            <person name="Nolan M."/>
            <person name="Ohm R."/>
            <person name="Pangilinan J."/>
            <person name="Park H.-J."/>
            <person name="Ramirez L."/>
            <person name="Alfaro M."/>
            <person name="Sun H."/>
            <person name="Tritt A."/>
            <person name="Yoshinaga Y."/>
            <person name="Zwiers L.-H."/>
            <person name="Turgeon B."/>
            <person name="Goodwin S."/>
            <person name="Spatafora J."/>
            <person name="Crous P."/>
            <person name="Grigoriev I."/>
        </authorList>
    </citation>
    <scope>NUCLEOTIDE SEQUENCE</scope>
    <source>
        <strain evidence="3">CBS 115976</strain>
    </source>
</reference>
<dbReference type="Proteomes" id="UP000799302">
    <property type="component" value="Unassembled WGS sequence"/>
</dbReference>
<keyword evidence="4" id="KW-1185">Reference proteome</keyword>
<proteinExistence type="predicted"/>
<organism evidence="3 4">
    <name type="scientific">Microthyrium microscopicum</name>
    <dbReference type="NCBI Taxonomy" id="703497"/>
    <lineage>
        <taxon>Eukaryota</taxon>
        <taxon>Fungi</taxon>
        <taxon>Dikarya</taxon>
        <taxon>Ascomycota</taxon>
        <taxon>Pezizomycotina</taxon>
        <taxon>Dothideomycetes</taxon>
        <taxon>Dothideomycetes incertae sedis</taxon>
        <taxon>Microthyriales</taxon>
        <taxon>Microthyriaceae</taxon>
        <taxon>Microthyrium</taxon>
    </lineage>
</organism>
<feature type="coiled-coil region" evidence="1">
    <location>
        <begin position="144"/>
        <end position="186"/>
    </location>
</feature>
<gene>
    <name evidence="3" type="ORF">BT63DRAFT_468668</name>
</gene>
<feature type="region of interest" description="Disordered" evidence="2">
    <location>
        <begin position="328"/>
        <end position="353"/>
    </location>
</feature>
<keyword evidence="1" id="KW-0175">Coiled coil</keyword>
<dbReference type="EMBL" id="MU004233">
    <property type="protein sequence ID" value="KAF2670875.1"/>
    <property type="molecule type" value="Genomic_DNA"/>
</dbReference>
<name>A0A6A6UF15_9PEZI</name>
<protein>
    <submittedName>
        <fullName evidence="3">Uncharacterized protein</fullName>
    </submittedName>
</protein>